<evidence type="ECO:0000313" key="2">
    <source>
        <dbReference type="Proteomes" id="UP000275078"/>
    </source>
</evidence>
<keyword evidence="2" id="KW-1185">Reference proteome</keyword>
<evidence type="ECO:0000313" key="1">
    <source>
        <dbReference type="EMBL" id="RPA77559.1"/>
    </source>
</evidence>
<sequence length="436" mass="51345">MSARVDLPNEIFLNILKFCTYVDGSLFKMIQQIRNRRIREIYEENKTSIHRCIRRREHSEETISLLDRLRCNDTGMGHISLMIFDNIHFTTRSVSNLAYFFSTPPMRELWDGKAYSEFRFLSAHCEGTLENERTKFGLEVGTVTNWREVRFIQAIEAYVTLMYRVLRVFTGTREGTGYLVNASSSMLGLVQVLDHRLSSDITEDSPQLRCKVEKAILQFLIATTHFHDKRLSLASRDTFREILRDSTDRWLWFDTGDWEQVNRPYVRTFYRQVHPKIIYDYTYANSLPITELAKVCNVAELIMNTELRRERPAKPFAFTKLLAYRCGVDTTGRNIPTPGYSQWNYFEALIPSEVNEYTRRHRLMILALDSGMWFGNYENNLTDLEECQQAFRGWKDKAHQVLQRERDCYTTFGHCSGMAFRKNIQILKKRRLLSIA</sequence>
<dbReference type="AlphaFoldDB" id="A0A3N4HV51"/>
<accession>A0A3N4HV51</accession>
<protein>
    <submittedName>
        <fullName evidence="1">Uncharacterized protein</fullName>
    </submittedName>
</protein>
<proteinExistence type="predicted"/>
<dbReference type="EMBL" id="ML119724">
    <property type="protein sequence ID" value="RPA77559.1"/>
    <property type="molecule type" value="Genomic_DNA"/>
</dbReference>
<dbReference type="Proteomes" id="UP000275078">
    <property type="component" value="Unassembled WGS sequence"/>
</dbReference>
<organism evidence="1 2">
    <name type="scientific">Ascobolus immersus RN42</name>
    <dbReference type="NCBI Taxonomy" id="1160509"/>
    <lineage>
        <taxon>Eukaryota</taxon>
        <taxon>Fungi</taxon>
        <taxon>Dikarya</taxon>
        <taxon>Ascomycota</taxon>
        <taxon>Pezizomycotina</taxon>
        <taxon>Pezizomycetes</taxon>
        <taxon>Pezizales</taxon>
        <taxon>Ascobolaceae</taxon>
        <taxon>Ascobolus</taxon>
    </lineage>
</organism>
<gene>
    <name evidence="1" type="ORF">BJ508DRAFT_169292</name>
</gene>
<reference evidence="1 2" key="1">
    <citation type="journal article" date="2018" name="Nat. Ecol. Evol.">
        <title>Pezizomycetes genomes reveal the molecular basis of ectomycorrhizal truffle lifestyle.</title>
        <authorList>
            <person name="Murat C."/>
            <person name="Payen T."/>
            <person name="Noel B."/>
            <person name="Kuo A."/>
            <person name="Morin E."/>
            <person name="Chen J."/>
            <person name="Kohler A."/>
            <person name="Krizsan K."/>
            <person name="Balestrini R."/>
            <person name="Da Silva C."/>
            <person name="Montanini B."/>
            <person name="Hainaut M."/>
            <person name="Levati E."/>
            <person name="Barry K.W."/>
            <person name="Belfiori B."/>
            <person name="Cichocki N."/>
            <person name="Clum A."/>
            <person name="Dockter R.B."/>
            <person name="Fauchery L."/>
            <person name="Guy J."/>
            <person name="Iotti M."/>
            <person name="Le Tacon F."/>
            <person name="Lindquist E.A."/>
            <person name="Lipzen A."/>
            <person name="Malagnac F."/>
            <person name="Mello A."/>
            <person name="Molinier V."/>
            <person name="Miyauchi S."/>
            <person name="Poulain J."/>
            <person name="Riccioni C."/>
            <person name="Rubini A."/>
            <person name="Sitrit Y."/>
            <person name="Splivallo R."/>
            <person name="Traeger S."/>
            <person name="Wang M."/>
            <person name="Zifcakova L."/>
            <person name="Wipf D."/>
            <person name="Zambonelli A."/>
            <person name="Paolocci F."/>
            <person name="Nowrousian M."/>
            <person name="Ottonello S."/>
            <person name="Baldrian P."/>
            <person name="Spatafora J.W."/>
            <person name="Henrissat B."/>
            <person name="Nagy L.G."/>
            <person name="Aury J.M."/>
            <person name="Wincker P."/>
            <person name="Grigoriev I.V."/>
            <person name="Bonfante P."/>
            <person name="Martin F.M."/>
        </authorList>
    </citation>
    <scope>NUCLEOTIDE SEQUENCE [LARGE SCALE GENOMIC DNA]</scope>
    <source>
        <strain evidence="1 2">RN42</strain>
    </source>
</reference>
<name>A0A3N4HV51_ASCIM</name>